<keyword evidence="4" id="KW-1185">Reference proteome</keyword>
<dbReference type="InterPro" id="IPR000994">
    <property type="entry name" value="Pept_M24"/>
</dbReference>
<dbReference type="Proteomes" id="UP000051166">
    <property type="component" value="Unassembled WGS sequence"/>
</dbReference>
<dbReference type="GeneID" id="98308378"/>
<organism evidence="3 4">
    <name type="scientific">Liquorilactobacillus satsumensis DSM 16230 = JCM 12392</name>
    <dbReference type="NCBI Taxonomy" id="1423801"/>
    <lineage>
        <taxon>Bacteria</taxon>
        <taxon>Bacillati</taxon>
        <taxon>Bacillota</taxon>
        <taxon>Bacilli</taxon>
        <taxon>Lactobacillales</taxon>
        <taxon>Lactobacillaceae</taxon>
        <taxon>Liquorilactobacillus</taxon>
    </lineage>
</organism>
<dbReference type="STRING" id="1423801.FD50_GL001020"/>
<name>A0A0R1V834_9LACO</name>
<evidence type="ECO:0000313" key="4">
    <source>
        <dbReference type="Proteomes" id="UP000051166"/>
    </source>
</evidence>
<dbReference type="PATRIC" id="fig|1423801.4.peg.1035"/>
<dbReference type="AlphaFoldDB" id="A0A0R1V834"/>
<feature type="domain" description="Peptidase M24" evidence="1">
    <location>
        <begin position="134"/>
        <end position="336"/>
    </location>
</feature>
<sequence>MQTDRVARLRMQMEKMSVDAFLVTDPVNIAYLSGFTGDAGVVLVTENEQFLITDSRFKEAVGRFKTWQCVITREYLRSVCEIAAKDQLLALAFEDSLSYRDYDFLDETALCDIVPLNGVLEKMRSVKEPEEIALLRKSCKLAEDGYRMLLQEISAGQTEIEVANHLDQIMKKLGATASSFPTIVASGTRTILPHGSASTKVLQQGELVTLDFGYFYKGYTSDVTRTFSLGRQPESIKALYQVVAHAQQQTIAAVRPGITGAELDQIGRSLITQAGYGAYFNHGMGHGIGQSIHELPNIGKNFANQLEPGQVITIEPGIYLPPEAGIRIEDDILVTADGFEELTNFAKEYIEVMR</sequence>
<comment type="caution">
    <text evidence="3">The sequence shown here is derived from an EMBL/GenBank/DDBJ whole genome shotgun (WGS) entry which is preliminary data.</text>
</comment>
<dbReference type="EMBL" id="AZFQ01000044">
    <property type="protein sequence ID" value="KRL98059.1"/>
    <property type="molecule type" value="Genomic_DNA"/>
</dbReference>
<dbReference type="OrthoDB" id="9806388at2"/>
<dbReference type="Gene3D" id="3.90.230.10">
    <property type="entry name" value="Creatinase/methionine aminopeptidase superfamily"/>
    <property type="match status" value="1"/>
</dbReference>
<dbReference type="PANTHER" id="PTHR46112">
    <property type="entry name" value="AMINOPEPTIDASE"/>
    <property type="match status" value="1"/>
</dbReference>
<reference evidence="3 4" key="1">
    <citation type="journal article" date="2015" name="Genome Announc.">
        <title>Expanding the biotechnology potential of lactobacilli through comparative genomics of 213 strains and associated genera.</title>
        <authorList>
            <person name="Sun Z."/>
            <person name="Harris H.M."/>
            <person name="McCann A."/>
            <person name="Guo C."/>
            <person name="Argimon S."/>
            <person name="Zhang W."/>
            <person name="Yang X."/>
            <person name="Jeffery I.B."/>
            <person name="Cooney J.C."/>
            <person name="Kagawa T.F."/>
            <person name="Liu W."/>
            <person name="Song Y."/>
            <person name="Salvetti E."/>
            <person name="Wrobel A."/>
            <person name="Rasinkangas P."/>
            <person name="Parkhill J."/>
            <person name="Rea M.C."/>
            <person name="O'Sullivan O."/>
            <person name="Ritari J."/>
            <person name="Douillard F.P."/>
            <person name="Paul Ross R."/>
            <person name="Yang R."/>
            <person name="Briner A.E."/>
            <person name="Felis G.E."/>
            <person name="de Vos W.M."/>
            <person name="Barrangou R."/>
            <person name="Klaenhammer T.R."/>
            <person name="Caufield P.W."/>
            <person name="Cui Y."/>
            <person name="Zhang H."/>
            <person name="O'Toole P.W."/>
        </authorList>
    </citation>
    <scope>NUCLEOTIDE SEQUENCE [LARGE SCALE GENOMIC DNA]</scope>
    <source>
        <strain evidence="3 4">DSM 16230</strain>
    </source>
</reference>
<feature type="domain" description="Creatinase N-terminal" evidence="2">
    <location>
        <begin position="5"/>
        <end position="126"/>
    </location>
</feature>
<protein>
    <submittedName>
        <fullName evidence="3">Xaa-Pro dipeptidase</fullName>
    </submittedName>
</protein>
<dbReference type="InterPro" id="IPR036005">
    <property type="entry name" value="Creatinase/aminopeptidase-like"/>
</dbReference>
<evidence type="ECO:0000259" key="2">
    <source>
        <dbReference type="Pfam" id="PF01321"/>
    </source>
</evidence>
<gene>
    <name evidence="3" type="ORF">FD50_GL001020</name>
</gene>
<dbReference type="SUPFAM" id="SSF53092">
    <property type="entry name" value="Creatinase/prolidase N-terminal domain"/>
    <property type="match status" value="1"/>
</dbReference>
<dbReference type="InterPro" id="IPR000587">
    <property type="entry name" value="Creatinase_N"/>
</dbReference>
<dbReference type="PANTHER" id="PTHR46112:SF3">
    <property type="entry name" value="AMINOPEPTIDASE YPDF"/>
    <property type="match status" value="1"/>
</dbReference>
<accession>A0A0R1V834</accession>
<dbReference type="Gene3D" id="3.40.350.10">
    <property type="entry name" value="Creatinase/prolidase N-terminal domain"/>
    <property type="match status" value="1"/>
</dbReference>
<evidence type="ECO:0000313" key="3">
    <source>
        <dbReference type="EMBL" id="KRL98059.1"/>
    </source>
</evidence>
<dbReference type="CDD" id="cd01092">
    <property type="entry name" value="APP-like"/>
    <property type="match status" value="1"/>
</dbReference>
<dbReference type="Pfam" id="PF00557">
    <property type="entry name" value="Peptidase_M24"/>
    <property type="match status" value="1"/>
</dbReference>
<evidence type="ECO:0000259" key="1">
    <source>
        <dbReference type="Pfam" id="PF00557"/>
    </source>
</evidence>
<dbReference type="InterPro" id="IPR050659">
    <property type="entry name" value="Peptidase_M24B"/>
</dbReference>
<dbReference type="RefSeq" id="WP_056960978.1">
    <property type="nucleotide sequence ID" value="NZ_AZFQ01000044.1"/>
</dbReference>
<dbReference type="Pfam" id="PF01321">
    <property type="entry name" value="Creatinase_N"/>
    <property type="match status" value="1"/>
</dbReference>
<dbReference type="InterPro" id="IPR029149">
    <property type="entry name" value="Creatin/AminoP/Spt16_N"/>
</dbReference>
<proteinExistence type="predicted"/>
<dbReference type="SUPFAM" id="SSF55920">
    <property type="entry name" value="Creatinase/aminopeptidase"/>
    <property type="match status" value="1"/>
</dbReference>